<feature type="compositionally biased region" description="Acidic residues" evidence="6">
    <location>
        <begin position="332"/>
        <end position="348"/>
    </location>
</feature>
<feature type="compositionally biased region" description="Basic and acidic residues" evidence="6">
    <location>
        <begin position="457"/>
        <end position="466"/>
    </location>
</feature>
<feature type="coiled-coil region" evidence="5">
    <location>
        <begin position="189"/>
        <end position="260"/>
    </location>
</feature>
<dbReference type="PROSITE" id="PS00636">
    <property type="entry name" value="DNAJ_1"/>
    <property type="match status" value="1"/>
</dbReference>
<dbReference type="InterPro" id="IPR054076">
    <property type="entry name" value="ZUO1-like_ZHD"/>
</dbReference>
<dbReference type="GO" id="GO:0003676">
    <property type="term" value="F:nucleic acid binding"/>
    <property type="evidence" value="ECO:0007669"/>
    <property type="project" value="InterPro"/>
</dbReference>
<comment type="caution">
    <text evidence="9">The sequence shown here is derived from an EMBL/GenBank/DDBJ whole genome shotgun (WGS) entry which is preliminary data.</text>
</comment>
<dbReference type="SMART" id="SM00451">
    <property type="entry name" value="ZnF_U1"/>
    <property type="match status" value="1"/>
</dbReference>
<feature type="region of interest" description="Disordered" evidence="6">
    <location>
        <begin position="306"/>
        <end position="348"/>
    </location>
</feature>
<dbReference type="InterPro" id="IPR013087">
    <property type="entry name" value="Znf_C2H2_type"/>
</dbReference>
<evidence type="ECO:0000259" key="8">
    <source>
        <dbReference type="PROSITE" id="PS50157"/>
    </source>
</evidence>
<reference evidence="9" key="1">
    <citation type="submission" date="2022-08" db="EMBL/GenBank/DDBJ databases">
        <authorList>
            <person name="Gutierrez-Valencia J."/>
        </authorList>
    </citation>
    <scope>NUCLEOTIDE SEQUENCE</scope>
</reference>
<evidence type="ECO:0000256" key="4">
    <source>
        <dbReference type="PROSITE-ProRule" id="PRU00042"/>
    </source>
</evidence>
<dbReference type="PROSITE" id="PS50157">
    <property type="entry name" value="ZINC_FINGER_C2H2_2"/>
    <property type="match status" value="1"/>
</dbReference>
<feature type="compositionally biased region" description="Basic and acidic residues" evidence="6">
    <location>
        <begin position="319"/>
        <end position="331"/>
    </location>
</feature>
<feature type="domain" description="J" evidence="7">
    <location>
        <begin position="5"/>
        <end position="74"/>
    </location>
</feature>
<dbReference type="SMART" id="SM00271">
    <property type="entry name" value="DnaJ"/>
    <property type="match status" value="1"/>
</dbReference>
<feature type="compositionally biased region" description="Acidic residues" evidence="6">
    <location>
        <begin position="379"/>
        <end position="392"/>
    </location>
</feature>
<dbReference type="Proteomes" id="UP001154282">
    <property type="component" value="Unassembled WGS sequence"/>
</dbReference>
<dbReference type="SMART" id="SM00355">
    <property type="entry name" value="ZnF_C2H2"/>
    <property type="match status" value="2"/>
</dbReference>
<dbReference type="CDD" id="cd06257">
    <property type="entry name" value="DnaJ"/>
    <property type="match status" value="1"/>
</dbReference>
<name>A0AAV0LBF2_9ROSI</name>
<dbReference type="PANTHER" id="PTHR45495:SF1">
    <property type="entry name" value="DNAJ PROTEIN JJJ1 HOMOLOG"/>
    <property type="match status" value="1"/>
</dbReference>
<dbReference type="AlphaFoldDB" id="A0AAV0LBF2"/>
<protein>
    <submittedName>
        <fullName evidence="9">Uncharacterized protein</fullName>
    </submittedName>
</protein>
<dbReference type="PROSITE" id="PS50076">
    <property type="entry name" value="DNAJ_2"/>
    <property type="match status" value="1"/>
</dbReference>
<dbReference type="EMBL" id="CAMGYJ010000006">
    <property type="protein sequence ID" value="CAI0431708.1"/>
    <property type="molecule type" value="Genomic_DNA"/>
</dbReference>
<dbReference type="PROSITE" id="PS00028">
    <property type="entry name" value="ZINC_FINGER_C2H2_1"/>
    <property type="match status" value="2"/>
</dbReference>
<dbReference type="InterPro" id="IPR003604">
    <property type="entry name" value="Matrin/U1-like-C_Znf_C2H2"/>
</dbReference>
<dbReference type="InterPro" id="IPR001623">
    <property type="entry name" value="DnaJ_domain"/>
</dbReference>
<evidence type="ECO:0000256" key="3">
    <source>
        <dbReference type="ARBA" id="ARBA00022833"/>
    </source>
</evidence>
<keyword evidence="10" id="KW-1185">Reference proteome</keyword>
<dbReference type="Pfam" id="PF21884">
    <property type="entry name" value="ZUO1-like_ZHD"/>
    <property type="match status" value="1"/>
</dbReference>
<feature type="region of interest" description="Disordered" evidence="6">
    <location>
        <begin position="368"/>
        <end position="605"/>
    </location>
</feature>
<dbReference type="GO" id="GO:0008270">
    <property type="term" value="F:zinc ion binding"/>
    <property type="evidence" value="ECO:0007669"/>
    <property type="project" value="UniProtKB-KW"/>
</dbReference>
<feature type="compositionally biased region" description="Basic and acidic residues" evidence="6">
    <location>
        <begin position="492"/>
        <end position="504"/>
    </location>
</feature>
<feature type="domain" description="C2H2-type" evidence="8">
    <location>
        <begin position="575"/>
        <end position="604"/>
    </location>
</feature>
<dbReference type="SUPFAM" id="SSF46565">
    <property type="entry name" value="Chaperone J-domain"/>
    <property type="match status" value="1"/>
</dbReference>
<organism evidence="9 10">
    <name type="scientific">Linum tenue</name>
    <dbReference type="NCBI Taxonomy" id="586396"/>
    <lineage>
        <taxon>Eukaryota</taxon>
        <taxon>Viridiplantae</taxon>
        <taxon>Streptophyta</taxon>
        <taxon>Embryophyta</taxon>
        <taxon>Tracheophyta</taxon>
        <taxon>Spermatophyta</taxon>
        <taxon>Magnoliopsida</taxon>
        <taxon>eudicotyledons</taxon>
        <taxon>Gunneridae</taxon>
        <taxon>Pentapetalae</taxon>
        <taxon>rosids</taxon>
        <taxon>fabids</taxon>
        <taxon>Malpighiales</taxon>
        <taxon>Linaceae</taxon>
        <taxon>Linum</taxon>
    </lineage>
</organism>
<keyword evidence="5" id="KW-0175">Coiled coil</keyword>
<dbReference type="InterPro" id="IPR044648">
    <property type="entry name" value="JJJ1_plant"/>
</dbReference>
<proteinExistence type="predicted"/>
<evidence type="ECO:0000256" key="5">
    <source>
        <dbReference type="SAM" id="Coils"/>
    </source>
</evidence>
<feature type="compositionally biased region" description="Basic and acidic residues" evidence="6">
    <location>
        <begin position="584"/>
        <end position="596"/>
    </location>
</feature>
<dbReference type="PRINTS" id="PR00625">
    <property type="entry name" value="JDOMAIN"/>
</dbReference>
<dbReference type="InterPro" id="IPR036236">
    <property type="entry name" value="Znf_C2H2_sf"/>
</dbReference>
<evidence type="ECO:0000256" key="2">
    <source>
        <dbReference type="ARBA" id="ARBA00022771"/>
    </source>
</evidence>
<evidence type="ECO:0000313" key="10">
    <source>
        <dbReference type="Proteomes" id="UP001154282"/>
    </source>
</evidence>
<keyword evidence="2 4" id="KW-0863">Zinc-finger</keyword>
<feature type="compositionally biased region" description="Basic residues" evidence="6">
    <location>
        <begin position="467"/>
        <end position="477"/>
    </location>
</feature>
<evidence type="ECO:0000256" key="1">
    <source>
        <dbReference type="ARBA" id="ARBA00022723"/>
    </source>
</evidence>
<dbReference type="InterPro" id="IPR018253">
    <property type="entry name" value="DnaJ_domain_CS"/>
</dbReference>
<evidence type="ECO:0000259" key="7">
    <source>
        <dbReference type="PROSITE" id="PS50076"/>
    </source>
</evidence>
<dbReference type="PANTHER" id="PTHR45495">
    <property type="entry name" value="DNAJ PROTEIN JJJ1 HOMOLOG"/>
    <property type="match status" value="1"/>
</dbReference>
<keyword evidence="3" id="KW-0862">Zinc</keyword>
<feature type="compositionally biased region" description="Basic residues" evidence="6">
    <location>
        <begin position="561"/>
        <end position="570"/>
    </location>
</feature>
<keyword evidence="1" id="KW-0479">Metal-binding</keyword>
<evidence type="ECO:0000313" key="9">
    <source>
        <dbReference type="EMBL" id="CAI0431708.1"/>
    </source>
</evidence>
<dbReference type="InterPro" id="IPR036869">
    <property type="entry name" value="J_dom_sf"/>
</dbReference>
<accession>A0AAV0LBF2</accession>
<dbReference type="Pfam" id="PF12171">
    <property type="entry name" value="zf-C2H2_jaz"/>
    <property type="match status" value="1"/>
</dbReference>
<dbReference type="Gene3D" id="1.10.287.110">
    <property type="entry name" value="DnaJ domain"/>
    <property type="match status" value="1"/>
</dbReference>
<dbReference type="InterPro" id="IPR022755">
    <property type="entry name" value="Znf_C2H2_jaz"/>
</dbReference>
<sequence>MSKRCHYEVLGISLDASPDDIRSSYKKLALQRHPDKLMRSGLSEGEATAQFQELVHAYEVLSDPKERAWYDSHRSQILFSDPDSANSGVPDLFSFFSNTVFSGYSDKGKGFYKVYSDVFNKIYANEVSFCKKLGTGFESLREAPLMGNLESPYRQVTAFYSYWLGFSSVMDFCWADQYDVMAGPDRRSRRLMEEENKKLRKKAKREFNETVRGLADFVKKRDKRVIDMMVKKNAEMERKKEEEKERKKKLEREKIERMRAYEEPDWAKVSVELDDLEDIEDEKKEDEGKQELYCVACGKKFKSDKQWKNHEQSKKHKEKVAELRESFKEEEEKAEADEEEDFVEFGEETNETYYGLDEVEESFEKGFTVSEDNNGVENLEAEDGFVDTEDSNGVDGANQNTQDAVLGSDDGDGDGDGDGERNVLEAMLSGRRNRKTRSSSVYEDVWKEAYGNGANEGRTDVTEHDSRKSRRKAKKEKGKSNSAVGPQNAVVDESKSMNEEKAVGDDDQMNEPCCTTSIADDNANDIIKEDHLVKNRKSSTSQSAAEKKGVARKETNSKTTSKGKKGKGGSKKAGNSCEACGEEFESRNKLHKHLGETGHGSLKYR</sequence>
<dbReference type="SUPFAM" id="SSF57667">
    <property type="entry name" value="beta-beta-alpha zinc fingers"/>
    <property type="match status" value="1"/>
</dbReference>
<evidence type="ECO:0000256" key="6">
    <source>
        <dbReference type="SAM" id="MobiDB-lite"/>
    </source>
</evidence>
<dbReference type="Pfam" id="PF00226">
    <property type="entry name" value="DnaJ"/>
    <property type="match status" value="1"/>
</dbReference>
<dbReference type="Gene3D" id="3.30.160.60">
    <property type="entry name" value="Classic Zinc Finger"/>
    <property type="match status" value="1"/>
</dbReference>
<feature type="compositionally biased region" description="Basic and acidic residues" evidence="6">
    <location>
        <begin position="545"/>
        <end position="556"/>
    </location>
</feature>
<gene>
    <name evidence="9" type="ORF">LITE_LOCUS23125</name>
</gene>